<feature type="chain" id="PRO_5026248089" evidence="1">
    <location>
        <begin position="18"/>
        <end position="81"/>
    </location>
</feature>
<accession>A0A6G1HY73</accession>
<gene>
    <name evidence="2" type="ORF">EJ06DRAFT_402333</name>
</gene>
<reference evidence="2" key="1">
    <citation type="journal article" date="2020" name="Stud. Mycol.">
        <title>101 Dothideomycetes genomes: a test case for predicting lifestyles and emergence of pathogens.</title>
        <authorList>
            <person name="Haridas S."/>
            <person name="Albert R."/>
            <person name="Binder M."/>
            <person name="Bloem J."/>
            <person name="Labutti K."/>
            <person name="Salamov A."/>
            <person name="Andreopoulos B."/>
            <person name="Baker S."/>
            <person name="Barry K."/>
            <person name="Bills G."/>
            <person name="Bluhm B."/>
            <person name="Cannon C."/>
            <person name="Castanera R."/>
            <person name="Culley D."/>
            <person name="Daum C."/>
            <person name="Ezra D."/>
            <person name="Gonzalez J."/>
            <person name="Henrissat B."/>
            <person name="Kuo A."/>
            <person name="Liang C."/>
            <person name="Lipzen A."/>
            <person name="Lutzoni F."/>
            <person name="Magnuson J."/>
            <person name="Mondo S."/>
            <person name="Nolan M."/>
            <person name="Ohm R."/>
            <person name="Pangilinan J."/>
            <person name="Park H.-J."/>
            <person name="Ramirez L."/>
            <person name="Alfaro M."/>
            <person name="Sun H."/>
            <person name="Tritt A."/>
            <person name="Yoshinaga Y."/>
            <person name="Zwiers L.-H."/>
            <person name="Turgeon B."/>
            <person name="Goodwin S."/>
            <person name="Spatafora J."/>
            <person name="Crous P."/>
            <person name="Grigoriev I."/>
        </authorList>
    </citation>
    <scope>NUCLEOTIDE SEQUENCE</scope>
    <source>
        <strain evidence="2">CBS 262.69</strain>
    </source>
</reference>
<dbReference type="Proteomes" id="UP000799640">
    <property type="component" value="Unassembled WGS sequence"/>
</dbReference>
<dbReference type="AlphaFoldDB" id="A0A6G1HY73"/>
<proteinExistence type="predicted"/>
<name>A0A6G1HY73_9PEZI</name>
<sequence length="81" mass="9117">MKVTSSWILACFKLSEGALWPTSLRYQNREQTDSCKWCGNRCQLRSIQPQNSQHKVSTSSLVSPHLTPSITHSQKGIITTV</sequence>
<evidence type="ECO:0000313" key="3">
    <source>
        <dbReference type="Proteomes" id="UP000799640"/>
    </source>
</evidence>
<evidence type="ECO:0000256" key="1">
    <source>
        <dbReference type="SAM" id="SignalP"/>
    </source>
</evidence>
<protein>
    <submittedName>
        <fullName evidence="2">Uncharacterized protein</fullName>
    </submittedName>
</protein>
<organism evidence="2 3">
    <name type="scientific">Trichodelitschia bisporula</name>
    <dbReference type="NCBI Taxonomy" id="703511"/>
    <lineage>
        <taxon>Eukaryota</taxon>
        <taxon>Fungi</taxon>
        <taxon>Dikarya</taxon>
        <taxon>Ascomycota</taxon>
        <taxon>Pezizomycotina</taxon>
        <taxon>Dothideomycetes</taxon>
        <taxon>Dothideomycetes incertae sedis</taxon>
        <taxon>Phaeotrichales</taxon>
        <taxon>Phaeotrichaceae</taxon>
        <taxon>Trichodelitschia</taxon>
    </lineage>
</organism>
<keyword evidence="3" id="KW-1185">Reference proteome</keyword>
<dbReference type="EMBL" id="ML996694">
    <property type="protein sequence ID" value="KAF2400685.1"/>
    <property type="molecule type" value="Genomic_DNA"/>
</dbReference>
<feature type="signal peptide" evidence="1">
    <location>
        <begin position="1"/>
        <end position="17"/>
    </location>
</feature>
<keyword evidence="1" id="KW-0732">Signal</keyword>
<evidence type="ECO:0000313" key="2">
    <source>
        <dbReference type="EMBL" id="KAF2400685.1"/>
    </source>
</evidence>